<dbReference type="InterPro" id="IPR013538">
    <property type="entry name" value="ASHA1/2-like_C"/>
</dbReference>
<name>A0ABS7SH82_9MICO</name>
<protein>
    <submittedName>
        <fullName evidence="3">SRPBCC domain-containing protein</fullName>
    </submittedName>
</protein>
<comment type="similarity">
    <text evidence="1">Belongs to the AHA1 family.</text>
</comment>
<evidence type="ECO:0000256" key="1">
    <source>
        <dbReference type="ARBA" id="ARBA00006817"/>
    </source>
</evidence>
<dbReference type="Proteomes" id="UP000826651">
    <property type="component" value="Unassembled WGS sequence"/>
</dbReference>
<dbReference type="RefSeq" id="WP_223411684.1">
    <property type="nucleotide sequence ID" value="NZ_JAGSHT010000033.1"/>
</dbReference>
<dbReference type="Gene3D" id="3.30.530.20">
    <property type="match status" value="1"/>
</dbReference>
<dbReference type="Pfam" id="PF08327">
    <property type="entry name" value="AHSA1"/>
    <property type="match status" value="1"/>
</dbReference>
<proteinExistence type="inferred from homology"/>
<reference evidence="3 4" key="1">
    <citation type="submission" date="2021-04" db="EMBL/GenBank/DDBJ databases">
        <title>Ruania sp. nov., isolated from sandy soil of mangrove forest.</title>
        <authorList>
            <person name="Ge X."/>
            <person name="Huang R."/>
            <person name="Liu W."/>
        </authorList>
    </citation>
    <scope>NUCLEOTIDE SEQUENCE [LARGE SCALE GENOMIC DNA]</scope>
    <source>
        <strain evidence="3 4">N2-46</strain>
    </source>
</reference>
<feature type="domain" description="Activator of Hsp90 ATPase homologue 1/2-like C-terminal" evidence="2">
    <location>
        <begin position="21"/>
        <end position="136"/>
    </location>
</feature>
<dbReference type="InterPro" id="IPR023393">
    <property type="entry name" value="START-like_dom_sf"/>
</dbReference>
<organism evidence="3 4">
    <name type="scientific">Occultella gossypii</name>
    <dbReference type="NCBI Taxonomy" id="2800820"/>
    <lineage>
        <taxon>Bacteria</taxon>
        <taxon>Bacillati</taxon>
        <taxon>Actinomycetota</taxon>
        <taxon>Actinomycetes</taxon>
        <taxon>Micrococcales</taxon>
        <taxon>Ruaniaceae</taxon>
        <taxon>Occultella</taxon>
    </lineage>
</organism>
<gene>
    <name evidence="3" type="ORF">KCQ71_26450</name>
</gene>
<evidence type="ECO:0000313" key="4">
    <source>
        <dbReference type="Proteomes" id="UP000826651"/>
    </source>
</evidence>
<dbReference type="CDD" id="cd07814">
    <property type="entry name" value="SRPBCC_CalC_Aha1-like"/>
    <property type="match status" value="1"/>
</dbReference>
<keyword evidence="4" id="KW-1185">Reference proteome</keyword>
<evidence type="ECO:0000313" key="3">
    <source>
        <dbReference type="EMBL" id="MBZ2199710.1"/>
    </source>
</evidence>
<dbReference type="EMBL" id="JAGSHT010000033">
    <property type="protein sequence ID" value="MBZ2199710.1"/>
    <property type="molecule type" value="Genomic_DNA"/>
</dbReference>
<evidence type="ECO:0000259" key="2">
    <source>
        <dbReference type="Pfam" id="PF08327"/>
    </source>
</evidence>
<dbReference type="SUPFAM" id="SSF55961">
    <property type="entry name" value="Bet v1-like"/>
    <property type="match status" value="1"/>
</dbReference>
<sequence length="164" mass="18364">MTERDYTTTISVARAAGDVFAEINDVGAWWGAIEGRADAVGAEFVYEVPGIHYSKFRVTELVPGERIVWRVLDSRLTFVADEREWDDTEIHFDLAARGDGTDVTFTHVGLNPGEECYDVCATAWQHFIERSLRTLLVTGTGMPGTNPDGEPEAHEEWLERFRAG</sequence>
<accession>A0ABS7SH82</accession>
<comment type="caution">
    <text evidence="3">The sequence shown here is derived from an EMBL/GenBank/DDBJ whole genome shotgun (WGS) entry which is preliminary data.</text>
</comment>